<dbReference type="CDD" id="cd00130">
    <property type="entry name" value="PAS"/>
    <property type="match status" value="2"/>
</dbReference>
<sequence length="619" mass="68944">MPNTLKASSKTPESSLHTAKGKAAPESSRGEQLQELEEALKALANENQFFETLIRGLPGIFYCFNDKLQVLRWNRNVETVTGYTEEEVGSISLLTLFKGGDKNLIRNSIKDVFVNGEGLAESTIVTKDGRKIPYMFTGVSTRINGASYLMGMGLDISARKAAEQSLRESEALYRLLGERITEGVVLAHKNRFLFANEAAASMFGYTREEFLAKTPEFMAAEPFRPYFLELYQALESGAAEERTFQARCLHKLGNELWVEGKANFITWKGKPSLLLTARDVTETKLRELSMQEEAENLRRENVNLRSSMRDRYRFGNIIGKSTAMQEVYELILNAAAGSANVIIYGESGTGKELVARAIHKMSKRADQPFVPVNCAAIPANLLESEFFGSRKGAFTGTHSNKEGFLDQANGGTLFLDEVGELDIMLQVKLLRAIEGGGYTPVGGNAVKFSDFRIIAATNRNLLEQARAGKMREDFFFRIHIIPINLPPLRQRRDDIPLLAEHFMKVYSGGQGQAVLPGKVLNDLVAYDWPGNVRELQNVIQRYLTVNRLDFISPEPLQAKAPLSEAVENGADLRGATENVEKALIKKALDQNRGHKSRTAESLGISRKTLFRKMKRLGLS</sequence>
<dbReference type="Gene3D" id="3.40.50.300">
    <property type="entry name" value="P-loop containing nucleotide triphosphate hydrolases"/>
    <property type="match status" value="1"/>
</dbReference>
<evidence type="ECO:0000256" key="4">
    <source>
        <dbReference type="ARBA" id="ARBA00023125"/>
    </source>
</evidence>
<keyword evidence="4" id="KW-0238">DNA-binding</keyword>
<dbReference type="Pfam" id="PF00158">
    <property type="entry name" value="Sigma54_activat"/>
    <property type="match status" value="1"/>
</dbReference>
<dbReference type="STRING" id="1121393.SAMN02745216_00345"/>
<evidence type="ECO:0000256" key="6">
    <source>
        <dbReference type="SAM" id="Coils"/>
    </source>
</evidence>
<feature type="compositionally biased region" description="Polar residues" evidence="7">
    <location>
        <begin position="1"/>
        <end position="17"/>
    </location>
</feature>
<dbReference type="RefSeq" id="WP_073472235.1">
    <property type="nucleotide sequence ID" value="NZ_FQZU01000001.1"/>
</dbReference>
<evidence type="ECO:0000256" key="5">
    <source>
        <dbReference type="ARBA" id="ARBA00023163"/>
    </source>
</evidence>
<gene>
    <name evidence="11" type="ORF">SAMN02745216_00345</name>
</gene>
<accession>A0A1M6CWH0</accession>
<dbReference type="InterPro" id="IPR058031">
    <property type="entry name" value="AAA_lid_NorR"/>
</dbReference>
<dbReference type="PROSITE" id="PS00688">
    <property type="entry name" value="SIGMA54_INTERACT_3"/>
    <property type="match status" value="1"/>
</dbReference>
<evidence type="ECO:0000313" key="12">
    <source>
        <dbReference type="Proteomes" id="UP000183994"/>
    </source>
</evidence>
<dbReference type="Gene3D" id="3.30.450.20">
    <property type="entry name" value="PAS domain"/>
    <property type="match status" value="2"/>
</dbReference>
<evidence type="ECO:0000313" key="11">
    <source>
        <dbReference type="EMBL" id="SHI65310.1"/>
    </source>
</evidence>
<dbReference type="InterPro" id="IPR002078">
    <property type="entry name" value="Sigma_54_int"/>
</dbReference>
<dbReference type="Pfam" id="PF02954">
    <property type="entry name" value="HTH_8"/>
    <property type="match status" value="1"/>
</dbReference>
<dbReference type="Gene3D" id="1.10.10.60">
    <property type="entry name" value="Homeodomain-like"/>
    <property type="match status" value="1"/>
</dbReference>
<dbReference type="SUPFAM" id="SSF55785">
    <property type="entry name" value="PYP-like sensor domain (PAS domain)"/>
    <property type="match status" value="2"/>
</dbReference>
<protein>
    <submittedName>
        <fullName evidence="11">PAS domain S-box-containing protein</fullName>
    </submittedName>
</protein>
<dbReference type="EMBL" id="FQZU01000001">
    <property type="protein sequence ID" value="SHI65310.1"/>
    <property type="molecule type" value="Genomic_DNA"/>
</dbReference>
<evidence type="ECO:0000259" key="9">
    <source>
        <dbReference type="PROSITE" id="PS50112"/>
    </source>
</evidence>
<dbReference type="InterPro" id="IPR009057">
    <property type="entry name" value="Homeodomain-like_sf"/>
</dbReference>
<keyword evidence="5" id="KW-0804">Transcription</keyword>
<keyword evidence="1" id="KW-0547">Nucleotide-binding</keyword>
<dbReference type="PROSITE" id="PS50045">
    <property type="entry name" value="SIGMA54_INTERACT_4"/>
    <property type="match status" value="1"/>
</dbReference>
<dbReference type="PROSITE" id="PS50113">
    <property type="entry name" value="PAC"/>
    <property type="match status" value="1"/>
</dbReference>
<dbReference type="InterPro" id="IPR002197">
    <property type="entry name" value="HTH_Fis"/>
</dbReference>
<dbReference type="SUPFAM" id="SSF46689">
    <property type="entry name" value="Homeodomain-like"/>
    <property type="match status" value="1"/>
</dbReference>
<feature type="domain" description="PAC" evidence="10">
    <location>
        <begin position="118"/>
        <end position="168"/>
    </location>
</feature>
<dbReference type="Pfam" id="PF25601">
    <property type="entry name" value="AAA_lid_14"/>
    <property type="match status" value="1"/>
</dbReference>
<dbReference type="InterPro" id="IPR027417">
    <property type="entry name" value="P-loop_NTPase"/>
</dbReference>
<dbReference type="PANTHER" id="PTHR32071">
    <property type="entry name" value="TRANSCRIPTIONAL REGULATORY PROTEIN"/>
    <property type="match status" value="1"/>
</dbReference>
<dbReference type="InterPro" id="IPR035965">
    <property type="entry name" value="PAS-like_dom_sf"/>
</dbReference>
<dbReference type="Proteomes" id="UP000183994">
    <property type="component" value="Unassembled WGS sequence"/>
</dbReference>
<dbReference type="PROSITE" id="PS00676">
    <property type="entry name" value="SIGMA54_INTERACT_2"/>
    <property type="match status" value="1"/>
</dbReference>
<feature type="domain" description="PAS" evidence="9">
    <location>
        <begin position="46"/>
        <end position="116"/>
    </location>
</feature>
<dbReference type="GO" id="GO:0006355">
    <property type="term" value="P:regulation of DNA-templated transcription"/>
    <property type="evidence" value="ECO:0007669"/>
    <property type="project" value="InterPro"/>
</dbReference>
<feature type="domain" description="Sigma-54 factor interaction" evidence="8">
    <location>
        <begin position="317"/>
        <end position="544"/>
    </location>
</feature>
<dbReference type="InterPro" id="IPR003593">
    <property type="entry name" value="AAA+_ATPase"/>
</dbReference>
<dbReference type="InterPro" id="IPR025944">
    <property type="entry name" value="Sigma_54_int_dom_CS"/>
</dbReference>
<reference evidence="12" key="1">
    <citation type="submission" date="2016-11" db="EMBL/GenBank/DDBJ databases">
        <authorList>
            <person name="Varghese N."/>
            <person name="Submissions S."/>
        </authorList>
    </citation>
    <scope>NUCLEOTIDE SEQUENCE [LARGE SCALE GENOMIC DNA]</scope>
    <source>
        <strain evidence="12">DSM 16219</strain>
    </source>
</reference>
<dbReference type="SMART" id="SM00091">
    <property type="entry name" value="PAS"/>
    <property type="match status" value="2"/>
</dbReference>
<keyword evidence="6" id="KW-0175">Coiled coil</keyword>
<dbReference type="FunFam" id="3.40.50.300:FF:000006">
    <property type="entry name" value="DNA-binding transcriptional regulator NtrC"/>
    <property type="match status" value="1"/>
</dbReference>
<evidence type="ECO:0000256" key="3">
    <source>
        <dbReference type="ARBA" id="ARBA00023015"/>
    </source>
</evidence>
<evidence type="ECO:0000259" key="8">
    <source>
        <dbReference type="PROSITE" id="PS50045"/>
    </source>
</evidence>
<feature type="domain" description="PAS" evidence="9">
    <location>
        <begin position="168"/>
        <end position="237"/>
    </location>
</feature>
<dbReference type="SMART" id="SM00382">
    <property type="entry name" value="AAA"/>
    <property type="match status" value="1"/>
</dbReference>
<feature type="region of interest" description="Disordered" evidence="7">
    <location>
        <begin position="1"/>
        <end position="29"/>
    </location>
</feature>
<keyword evidence="3" id="KW-0805">Transcription regulation</keyword>
<dbReference type="PROSITE" id="PS00675">
    <property type="entry name" value="SIGMA54_INTERACT_1"/>
    <property type="match status" value="1"/>
</dbReference>
<evidence type="ECO:0000256" key="7">
    <source>
        <dbReference type="SAM" id="MobiDB-lite"/>
    </source>
</evidence>
<feature type="coiled-coil region" evidence="6">
    <location>
        <begin position="280"/>
        <end position="307"/>
    </location>
</feature>
<dbReference type="Gene3D" id="1.10.8.60">
    <property type="match status" value="1"/>
</dbReference>
<dbReference type="AlphaFoldDB" id="A0A1M6CWH0"/>
<dbReference type="PRINTS" id="PR01590">
    <property type="entry name" value="HTHFIS"/>
</dbReference>
<dbReference type="CDD" id="cd00009">
    <property type="entry name" value="AAA"/>
    <property type="match status" value="1"/>
</dbReference>
<organism evidence="11 12">
    <name type="scientific">Desulfatibacillum alkenivorans DSM 16219</name>
    <dbReference type="NCBI Taxonomy" id="1121393"/>
    <lineage>
        <taxon>Bacteria</taxon>
        <taxon>Pseudomonadati</taxon>
        <taxon>Thermodesulfobacteriota</taxon>
        <taxon>Desulfobacteria</taxon>
        <taxon>Desulfobacterales</taxon>
        <taxon>Desulfatibacillaceae</taxon>
        <taxon>Desulfatibacillum</taxon>
    </lineage>
</organism>
<dbReference type="InterPro" id="IPR000014">
    <property type="entry name" value="PAS"/>
</dbReference>
<name>A0A1M6CWH0_9BACT</name>
<dbReference type="InterPro" id="IPR025943">
    <property type="entry name" value="Sigma_54_int_dom_ATP-bd_2"/>
</dbReference>
<keyword evidence="12" id="KW-1185">Reference proteome</keyword>
<dbReference type="InterPro" id="IPR025662">
    <property type="entry name" value="Sigma_54_int_dom_ATP-bd_1"/>
</dbReference>
<evidence type="ECO:0000256" key="1">
    <source>
        <dbReference type="ARBA" id="ARBA00022741"/>
    </source>
</evidence>
<keyword evidence="2" id="KW-0067">ATP-binding</keyword>
<dbReference type="InterPro" id="IPR000700">
    <property type="entry name" value="PAS-assoc_C"/>
</dbReference>
<dbReference type="NCBIfam" id="TIGR00229">
    <property type="entry name" value="sensory_box"/>
    <property type="match status" value="2"/>
</dbReference>
<evidence type="ECO:0000256" key="2">
    <source>
        <dbReference type="ARBA" id="ARBA00022840"/>
    </source>
</evidence>
<dbReference type="GO" id="GO:0043565">
    <property type="term" value="F:sequence-specific DNA binding"/>
    <property type="evidence" value="ECO:0007669"/>
    <property type="project" value="InterPro"/>
</dbReference>
<proteinExistence type="predicted"/>
<dbReference type="SUPFAM" id="SSF52540">
    <property type="entry name" value="P-loop containing nucleoside triphosphate hydrolases"/>
    <property type="match status" value="1"/>
</dbReference>
<evidence type="ECO:0000259" key="10">
    <source>
        <dbReference type="PROSITE" id="PS50113"/>
    </source>
</evidence>
<dbReference type="Pfam" id="PF13426">
    <property type="entry name" value="PAS_9"/>
    <property type="match status" value="2"/>
</dbReference>
<dbReference type="OrthoDB" id="5409901at2"/>
<dbReference type="GO" id="GO:0005524">
    <property type="term" value="F:ATP binding"/>
    <property type="evidence" value="ECO:0007669"/>
    <property type="project" value="UniProtKB-KW"/>
</dbReference>
<dbReference type="PROSITE" id="PS50112">
    <property type="entry name" value="PAS"/>
    <property type="match status" value="2"/>
</dbReference>